<dbReference type="Proteomes" id="UP001058860">
    <property type="component" value="Chromosome"/>
</dbReference>
<protein>
    <submittedName>
        <fullName evidence="3">Obg family GTPase CgtA</fullName>
    </submittedName>
</protein>
<accession>A0ABY5PNP1</accession>
<evidence type="ECO:0000256" key="1">
    <source>
        <dbReference type="ARBA" id="ARBA00023134"/>
    </source>
</evidence>
<dbReference type="SUPFAM" id="SSF102741">
    <property type="entry name" value="Obg GTP-binding protein C-terminal domain"/>
    <property type="match status" value="1"/>
</dbReference>
<dbReference type="Gene3D" id="3.30.300.350">
    <property type="entry name" value="GTP-binding protein OBG, C-terminal domain"/>
    <property type="match status" value="1"/>
</dbReference>
<reference evidence="4" key="1">
    <citation type="submission" date="2021-11" db="EMBL/GenBank/DDBJ databases">
        <title>Cultivation dependent microbiological survey of springs from the worlds oldest radium mine currently devoted to the extraction of radon-saturated water.</title>
        <authorList>
            <person name="Kapinusova G."/>
            <person name="Smrhova T."/>
            <person name="Strejcek M."/>
            <person name="Suman J."/>
            <person name="Jani K."/>
            <person name="Pajer P."/>
            <person name="Uhlik O."/>
        </authorList>
    </citation>
    <scope>NUCLEOTIDE SEQUENCE [LARGE SCALE GENOMIC DNA]</scope>
    <source>
        <strain evidence="4">J379</strain>
    </source>
</reference>
<keyword evidence="1" id="KW-0547">Nucleotide-binding</keyword>
<evidence type="ECO:0000313" key="4">
    <source>
        <dbReference type="Proteomes" id="UP001058860"/>
    </source>
</evidence>
<dbReference type="InterPro" id="IPR036346">
    <property type="entry name" value="GTP-bd_prot_GTP1/OBG_C_sf"/>
</dbReference>
<name>A0ABY5PNP1_9ACTN</name>
<gene>
    <name evidence="3" type="primary">cgtA</name>
    <name evidence="3" type="ORF">LRS13_20170</name>
</gene>
<feature type="domain" description="OCT" evidence="2">
    <location>
        <begin position="10"/>
        <end position="88"/>
    </location>
</feature>
<dbReference type="PROSITE" id="PS51881">
    <property type="entry name" value="OCT"/>
    <property type="match status" value="1"/>
</dbReference>
<keyword evidence="1" id="KW-0342">GTP-binding</keyword>
<dbReference type="InterPro" id="IPR015349">
    <property type="entry name" value="OCT_dom"/>
</dbReference>
<proteinExistence type="predicted"/>
<keyword evidence="4" id="KW-1185">Reference proteome</keyword>
<sequence>MRRSPSTWSSAPPPTRAFTSSRWRRGVFRVSGPPVERLLARHDLENDEALAHIEYRLGRMGVIRALEAAGFEPGDDVEIAGMVFELHPG</sequence>
<dbReference type="NCBIfam" id="TIGR03595">
    <property type="entry name" value="Obg_CgtA_exten"/>
    <property type="match status" value="1"/>
</dbReference>
<evidence type="ECO:0000259" key="2">
    <source>
        <dbReference type="PROSITE" id="PS51881"/>
    </source>
</evidence>
<dbReference type="EMBL" id="CP088295">
    <property type="protein sequence ID" value="UUY06346.1"/>
    <property type="molecule type" value="Genomic_DNA"/>
</dbReference>
<organism evidence="3 4">
    <name type="scientific">Svornostia abyssi</name>
    <dbReference type="NCBI Taxonomy" id="2898438"/>
    <lineage>
        <taxon>Bacteria</taxon>
        <taxon>Bacillati</taxon>
        <taxon>Actinomycetota</taxon>
        <taxon>Thermoleophilia</taxon>
        <taxon>Solirubrobacterales</taxon>
        <taxon>Baekduiaceae</taxon>
        <taxon>Svornostia</taxon>
    </lineage>
</organism>
<evidence type="ECO:0000313" key="3">
    <source>
        <dbReference type="EMBL" id="UUY06346.1"/>
    </source>
</evidence>
<dbReference type="Pfam" id="PF09269">
    <property type="entry name" value="DUF1967"/>
    <property type="match status" value="1"/>
</dbReference>